<evidence type="ECO:0000313" key="7">
    <source>
        <dbReference type="Proteomes" id="UP000183810"/>
    </source>
</evidence>
<dbReference type="SUPFAM" id="SSF50324">
    <property type="entry name" value="Inorganic pyrophosphatase"/>
    <property type="match status" value="1"/>
</dbReference>
<evidence type="ECO:0000256" key="5">
    <source>
        <dbReference type="ARBA" id="ARBA00022842"/>
    </source>
</evidence>
<dbReference type="EMBL" id="CP018082">
    <property type="protein sequence ID" value="APE38314.1"/>
    <property type="molecule type" value="Genomic_DNA"/>
</dbReference>
<evidence type="ECO:0000256" key="4">
    <source>
        <dbReference type="ARBA" id="ARBA00022801"/>
    </source>
</evidence>
<dbReference type="InterPro" id="IPR008162">
    <property type="entry name" value="Pyrophosphatase"/>
</dbReference>
<organism evidence="6 7">
    <name type="scientific">Nocardia mangyaensis</name>
    <dbReference type="NCBI Taxonomy" id="2213200"/>
    <lineage>
        <taxon>Bacteria</taxon>
        <taxon>Bacillati</taxon>
        <taxon>Actinomycetota</taxon>
        <taxon>Actinomycetes</taxon>
        <taxon>Mycobacteriales</taxon>
        <taxon>Nocardiaceae</taxon>
        <taxon>Nocardia</taxon>
    </lineage>
</organism>
<accession>A0A1J0W212</accession>
<sequence>MARHYLGQPVGLVFDRPYGSLHPVHGFRYEANYGYVPGTLAPDGDELDAYYLGPEYPMQTAHGVCIAIVHRHGDDDDKLVVTPTGTDLDNAHIAAAIAFQEIPGRYDIIRH</sequence>
<evidence type="ECO:0000256" key="3">
    <source>
        <dbReference type="ARBA" id="ARBA00022723"/>
    </source>
</evidence>
<keyword evidence="7" id="KW-1185">Reference proteome</keyword>
<protein>
    <recommendedName>
        <fullName evidence="2">inorganic diphosphatase</fullName>
        <ecNumber evidence="2">3.6.1.1</ecNumber>
    </recommendedName>
</protein>
<evidence type="ECO:0000256" key="2">
    <source>
        <dbReference type="ARBA" id="ARBA00012146"/>
    </source>
</evidence>
<reference evidence="6" key="1">
    <citation type="submission" date="2016-11" db="EMBL/GenBank/DDBJ databases">
        <authorList>
            <person name="Jaros S."/>
            <person name="Januszkiewicz K."/>
            <person name="Wedrychowicz H."/>
        </authorList>
    </citation>
    <scope>NUCLEOTIDE SEQUENCE [LARGE SCALE GENOMIC DNA]</scope>
    <source>
        <strain evidence="6">Y48</strain>
    </source>
</reference>
<evidence type="ECO:0000313" key="6">
    <source>
        <dbReference type="EMBL" id="APE38314.1"/>
    </source>
</evidence>
<dbReference type="PROSITE" id="PS00387">
    <property type="entry name" value="PPASE"/>
    <property type="match status" value="1"/>
</dbReference>
<dbReference type="GO" id="GO:0006796">
    <property type="term" value="P:phosphate-containing compound metabolic process"/>
    <property type="evidence" value="ECO:0007669"/>
    <property type="project" value="InterPro"/>
</dbReference>
<name>A0A1J0W212_9NOCA</name>
<dbReference type="Proteomes" id="UP000183810">
    <property type="component" value="Chromosome"/>
</dbReference>
<gene>
    <name evidence="6" type="ORF">BOX37_13755</name>
</gene>
<dbReference type="GO" id="GO:0005737">
    <property type="term" value="C:cytoplasm"/>
    <property type="evidence" value="ECO:0007669"/>
    <property type="project" value="InterPro"/>
</dbReference>
<dbReference type="Gene3D" id="3.90.80.10">
    <property type="entry name" value="Inorganic pyrophosphatase"/>
    <property type="match status" value="1"/>
</dbReference>
<evidence type="ECO:0000256" key="1">
    <source>
        <dbReference type="ARBA" id="ARBA00001946"/>
    </source>
</evidence>
<dbReference type="AlphaFoldDB" id="A0A1J0W212"/>
<dbReference type="Pfam" id="PF00719">
    <property type="entry name" value="Pyrophosphatase"/>
    <property type="match status" value="1"/>
</dbReference>
<proteinExistence type="predicted"/>
<comment type="cofactor">
    <cofactor evidence="1">
        <name>Mg(2+)</name>
        <dbReference type="ChEBI" id="CHEBI:18420"/>
    </cofactor>
</comment>
<keyword evidence="3" id="KW-0479">Metal-binding</keyword>
<keyword evidence="5" id="KW-0460">Magnesium</keyword>
<dbReference type="KEGG" id="nsl:BOX37_13755"/>
<keyword evidence="4" id="KW-0378">Hydrolase</keyword>
<dbReference type="GO" id="GO:0000287">
    <property type="term" value="F:magnesium ion binding"/>
    <property type="evidence" value="ECO:0007669"/>
    <property type="project" value="InterPro"/>
</dbReference>
<dbReference type="InterPro" id="IPR036649">
    <property type="entry name" value="Pyrophosphatase_sf"/>
</dbReference>
<dbReference type="EC" id="3.6.1.1" evidence="2"/>
<dbReference type="GO" id="GO:0004427">
    <property type="term" value="F:inorganic diphosphate phosphatase activity"/>
    <property type="evidence" value="ECO:0007669"/>
    <property type="project" value="UniProtKB-EC"/>
</dbReference>